<accession>A0A1F5B0V0</accession>
<protein>
    <submittedName>
        <fullName evidence="2">Uncharacterized protein</fullName>
    </submittedName>
</protein>
<keyword evidence="1" id="KW-0472">Membrane</keyword>
<feature type="transmembrane region" description="Helical" evidence="1">
    <location>
        <begin position="21"/>
        <end position="46"/>
    </location>
</feature>
<sequence length="79" mass="9092">MKRFIRQVSVTLKRKWRNAGGFDVMVTSGSIVAICGALVSFYFAVILRDPYIPMSIKLYWGVFIGSIFLFFLYSVKHYA</sequence>
<keyword evidence="1" id="KW-0812">Transmembrane</keyword>
<evidence type="ECO:0000313" key="3">
    <source>
        <dbReference type="Proteomes" id="UP000176639"/>
    </source>
</evidence>
<gene>
    <name evidence="2" type="ORF">A2Z10_03280</name>
</gene>
<evidence type="ECO:0000313" key="2">
    <source>
        <dbReference type="EMBL" id="OGD24253.1"/>
    </source>
</evidence>
<evidence type="ECO:0000256" key="1">
    <source>
        <dbReference type="SAM" id="Phobius"/>
    </source>
</evidence>
<dbReference type="Proteomes" id="UP000176639">
    <property type="component" value="Unassembled WGS sequence"/>
</dbReference>
<name>A0A1F5B0V0_9BACT</name>
<comment type="caution">
    <text evidence="2">The sequence shown here is derived from an EMBL/GenBank/DDBJ whole genome shotgun (WGS) entry which is preliminary data.</text>
</comment>
<feature type="transmembrane region" description="Helical" evidence="1">
    <location>
        <begin position="58"/>
        <end position="75"/>
    </location>
</feature>
<dbReference type="EMBL" id="MEYI01000008">
    <property type="protein sequence ID" value="OGD24253.1"/>
    <property type="molecule type" value="Genomic_DNA"/>
</dbReference>
<keyword evidence="1" id="KW-1133">Transmembrane helix</keyword>
<dbReference type="AlphaFoldDB" id="A0A1F5B0V0"/>
<proteinExistence type="predicted"/>
<reference evidence="2 3" key="1">
    <citation type="journal article" date="2016" name="Nat. Commun.">
        <title>Thousands of microbial genomes shed light on interconnected biogeochemical processes in an aquifer system.</title>
        <authorList>
            <person name="Anantharaman K."/>
            <person name="Brown C.T."/>
            <person name="Hug L.A."/>
            <person name="Sharon I."/>
            <person name="Castelle C.J."/>
            <person name="Probst A.J."/>
            <person name="Thomas B.C."/>
            <person name="Singh A."/>
            <person name="Wilkins M.J."/>
            <person name="Karaoz U."/>
            <person name="Brodie E.L."/>
            <person name="Williams K.H."/>
            <person name="Hubbard S.S."/>
            <person name="Banfield J.F."/>
        </authorList>
    </citation>
    <scope>NUCLEOTIDE SEQUENCE [LARGE SCALE GENOMIC DNA]</scope>
</reference>
<organism evidence="2 3">
    <name type="scientific">Candidatus Azambacteria bacterium RBG_16_47_10</name>
    <dbReference type="NCBI Taxonomy" id="1797292"/>
    <lineage>
        <taxon>Bacteria</taxon>
        <taxon>Candidatus Azamiibacteriota</taxon>
    </lineage>
</organism>